<evidence type="ECO:0000313" key="7">
    <source>
        <dbReference type="Proteomes" id="UP000295215"/>
    </source>
</evidence>
<dbReference type="GO" id="GO:0016787">
    <property type="term" value="F:hydrolase activity"/>
    <property type="evidence" value="ECO:0007669"/>
    <property type="project" value="UniProtKB-KW"/>
</dbReference>
<accession>A0A4R7F202</accession>
<keyword evidence="5" id="KW-0732">Signal</keyword>
<dbReference type="InterPro" id="IPR007346">
    <property type="entry name" value="Endonuclease-I"/>
</dbReference>
<dbReference type="InterPro" id="IPR044925">
    <property type="entry name" value="His-Me_finger_sf"/>
</dbReference>
<dbReference type="RefSeq" id="WP_133711791.1">
    <property type="nucleotide sequence ID" value="NZ_SOAG01000004.1"/>
</dbReference>
<dbReference type="SUPFAM" id="SSF54060">
    <property type="entry name" value="His-Me finger endonucleases"/>
    <property type="match status" value="1"/>
</dbReference>
<keyword evidence="7" id="KW-1185">Reference proteome</keyword>
<dbReference type="EMBL" id="SOAG01000004">
    <property type="protein sequence ID" value="TDS64339.1"/>
    <property type="molecule type" value="Genomic_DNA"/>
</dbReference>
<dbReference type="PANTHER" id="PTHR33607:SF2">
    <property type="entry name" value="ENDONUCLEASE-1"/>
    <property type="match status" value="1"/>
</dbReference>
<feature type="signal peptide" evidence="5">
    <location>
        <begin position="1"/>
        <end position="20"/>
    </location>
</feature>
<comment type="similarity">
    <text evidence="1">Belongs to the EndA/NucM nuclease family.</text>
</comment>
<evidence type="ECO:0000256" key="5">
    <source>
        <dbReference type="SAM" id="SignalP"/>
    </source>
</evidence>
<sequence length="313" mass="34961">MKKSFIVLLSSLFWVISSCAGDSSVTPEKNPPEKENPTPPEKDDDNPDDGGNDDNFFKIPADQIAYYKSVDFSKTGLELKSQLSSLITTTHTQKLSYTPGVWEAIKATDLTPAGNEVYLIYGTPNTKDKPSQTEKYAYTRGKNKNGGNPGNWNREHTYARANGTPNLKNSDSGANTDVHHLRAADVALNNDRGNLKFTDGSGIAQKVNSGWYPGDEWKGDVARMMMYMYLRYPSQCQPKNNAIGSANSIDQNMIDLFLNWNADDPVSDLEKKRNEYHGNKNNTYAQGNRNPFIDNPYLANVIWGGKKAENKWK</sequence>
<feature type="chain" id="PRO_5020840561" evidence="5">
    <location>
        <begin position="21"/>
        <end position="313"/>
    </location>
</feature>
<evidence type="ECO:0000313" key="6">
    <source>
        <dbReference type="EMBL" id="TDS64339.1"/>
    </source>
</evidence>
<dbReference type="PANTHER" id="PTHR33607">
    <property type="entry name" value="ENDONUCLEASE-1"/>
    <property type="match status" value="1"/>
</dbReference>
<dbReference type="GO" id="GO:0004519">
    <property type="term" value="F:endonuclease activity"/>
    <property type="evidence" value="ECO:0007669"/>
    <property type="project" value="UniProtKB-KW"/>
</dbReference>
<organism evidence="6 7">
    <name type="scientific">Myroides indicus</name>
    <dbReference type="NCBI Taxonomy" id="1323422"/>
    <lineage>
        <taxon>Bacteria</taxon>
        <taxon>Pseudomonadati</taxon>
        <taxon>Bacteroidota</taxon>
        <taxon>Flavobacteriia</taxon>
        <taxon>Flavobacteriales</taxon>
        <taxon>Flavobacteriaceae</taxon>
        <taxon>Myroides</taxon>
    </lineage>
</organism>
<dbReference type="OrthoDB" id="5485925at2"/>
<keyword evidence="6" id="KW-0255">Endonuclease</keyword>
<dbReference type="AlphaFoldDB" id="A0A4R7F202"/>
<protein>
    <submittedName>
        <fullName evidence="6">Endonuclease I</fullName>
    </submittedName>
</protein>
<evidence type="ECO:0000256" key="3">
    <source>
        <dbReference type="ARBA" id="ARBA00022801"/>
    </source>
</evidence>
<evidence type="ECO:0000256" key="4">
    <source>
        <dbReference type="SAM" id="MobiDB-lite"/>
    </source>
</evidence>
<dbReference type="PROSITE" id="PS51257">
    <property type="entry name" value="PROKAR_LIPOPROTEIN"/>
    <property type="match status" value="1"/>
</dbReference>
<keyword evidence="3" id="KW-0378">Hydrolase</keyword>
<feature type="region of interest" description="Disordered" evidence="4">
    <location>
        <begin position="21"/>
        <end position="55"/>
    </location>
</feature>
<dbReference type="Proteomes" id="UP000295215">
    <property type="component" value="Unassembled WGS sequence"/>
</dbReference>
<evidence type="ECO:0000256" key="2">
    <source>
        <dbReference type="ARBA" id="ARBA00022722"/>
    </source>
</evidence>
<gene>
    <name evidence="6" type="ORF">C8P70_10455</name>
</gene>
<name>A0A4R7F202_9FLAO</name>
<proteinExistence type="inferred from homology"/>
<reference evidence="6 7" key="1">
    <citation type="submission" date="2019-03" db="EMBL/GenBank/DDBJ databases">
        <title>Genomic Encyclopedia of Archaeal and Bacterial Type Strains, Phase II (KMG-II): from individual species to whole genera.</title>
        <authorList>
            <person name="Goeker M."/>
        </authorList>
    </citation>
    <scope>NUCLEOTIDE SEQUENCE [LARGE SCALE GENOMIC DNA]</scope>
    <source>
        <strain evidence="6 7">DSM 28213</strain>
    </source>
</reference>
<evidence type="ECO:0000256" key="1">
    <source>
        <dbReference type="ARBA" id="ARBA00006429"/>
    </source>
</evidence>
<feature type="compositionally biased region" description="Acidic residues" evidence="4">
    <location>
        <begin position="42"/>
        <end position="52"/>
    </location>
</feature>
<dbReference type="Pfam" id="PF04231">
    <property type="entry name" value="Endonuclease_1"/>
    <property type="match status" value="1"/>
</dbReference>
<keyword evidence="2" id="KW-0540">Nuclease</keyword>
<comment type="caution">
    <text evidence="6">The sequence shown here is derived from an EMBL/GenBank/DDBJ whole genome shotgun (WGS) entry which is preliminary data.</text>
</comment>